<name>A0A6A6R7H9_9PEZI</name>
<reference evidence="1" key="1">
    <citation type="journal article" date="2020" name="Stud. Mycol.">
        <title>101 Dothideomycetes genomes: a test case for predicting lifestyles and emergence of pathogens.</title>
        <authorList>
            <person name="Haridas S."/>
            <person name="Albert R."/>
            <person name="Binder M."/>
            <person name="Bloem J."/>
            <person name="Labutti K."/>
            <person name="Salamov A."/>
            <person name="Andreopoulos B."/>
            <person name="Baker S."/>
            <person name="Barry K."/>
            <person name="Bills G."/>
            <person name="Bluhm B."/>
            <person name="Cannon C."/>
            <person name="Castanera R."/>
            <person name="Culley D."/>
            <person name="Daum C."/>
            <person name="Ezra D."/>
            <person name="Gonzalez J."/>
            <person name="Henrissat B."/>
            <person name="Kuo A."/>
            <person name="Liang C."/>
            <person name="Lipzen A."/>
            <person name="Lutzoni F."/>
            <person name="Magnuson J."/>
            <person name="Mondo S."/>
            <person name="Nolan M."/>
            <person name="Ohm R."/>
            <person name="Pangilinan J."/>
            <person name="Park H.-J."/>
            <person name="Ramirez L."/>
            <person name="Alfaro M."/>
            <person name="Sun H."/>
            <person name="Tritt A."/>
            <person name="Yoshinaga Y."/>
            <person name="Zwiers L.-H."/>
            <person name="Turgeon B."/>
            <person name="Goodwin S."/>
            <person name="Spatafora J."/>
            <person name="Crous P."/>
            <person name="Grigoriev I."/>
        </authorList>
    </citation>
    <scope>NUCLEOTIDE SEQUENCE</scope>
    <source>
        <strain evidence="1">CBS 269.34</strain>
    </source>
</reference>
<proteinExistence type="predicted"/>
<organism evidence="1 2">
    <name type="scientific">Lophium mytilinum</name>
    <dbReference type="NCBI Taxonomy" id="390894"/>
    <lineage>
        <taxon>Eukaryota</taxon>
        <taxon>Fungi</taxon>
        <taxon>Dikarya</taxon>
        <taxon>Ascomycota</taxon>
        <taxon>Pezizomycotina</taxon>
        <taxon>Dothideomycetes</taxon>
        <taxon>Pleosporomycetidae</taxon>
        <taxon>Mytilinidiales</taxon>
        <taxon>Mytilinidiaceae</taxon>
        <taxon>Lophium</taxon>
    </lineage>
</organism>
<evidence type="ECO:0000313" key="2">
    <source>
        <dbReference type="Proteomes" id="UP000799750"/>
    </source>
</evidence>
<sequence>MQGAASGEQGRRRGWLRFQVPAEAFVQSLSSSASSQVVVQSHTACPSPRGIIGLKYLATSLNPLPRASPMQRPPAAVTPTSWEQSWITSLERRRQRGPLGAASRFCGYHPVKRAPRGHHGPGCGVTKAVLDEMLLRGRDGVGGTRVNGDVGTHVDAGIGL</sequence>
<dbReference type="Proteomes" id="UP000799750">
    <property type="component" value="Unassembled WGS sequence"/>
</dbReference>
<dbReference type="AlphaFoldDB" id="A0A6A6R7H9"/>
<accession>A0A6A6R7H9</accession>
<evidence type="ECO:0000313" key="1">
    <source>
        <dbReference type="EMBL" id="KAF2500334.1"/>
    </source>
</evidence>
<keyword evidence="2" id="KW-1185">Reference proteome</keyword>
<dbReference type="EMBL" id="MU004183">
    <property type="protein sequence ID" value="KAF2500334.1"/>
    <property type="molecule type" value="Genomic_DNA"/>
</dbReference>
<gene>
    <name evidence="1" type="ORF">BU16DRAFT_556809</name>
</gene>
<protein>
    <submittedName>
        <fullName evidence="1">Uncharacterized protein</fullName>
    </submittedName>
</protein>